<dbReference type="Gene3D" id="1.10.260.40">
    <property type="entry name" value="lambda repressor-like DNA-binding domains"/>
    <property type="match status" value="1"/>
</dbReference>
<keyword evidence="1" id="KW-0678">Repressor</keyword>
<dbReference type="RefSeq" id="WP_110839471.1">
    <property type="nucleotide sequence ID" value="NZ_QJVJ01000003.1"/>
</dbReference>
<accession>A0A2V5K877</accession>
<dbReference type="PANTHER" id="PTHR30146">
    <property type="entry name" value="LACI-RELATED TRANSCRIPTIONAL REPRESSOR"/>
    <property type="match status" value="1"/>
</dbReference>
<evidence type="ECO:0000256" key="2">
    <source>
        <dbReference type="ARBA" id="ARBA00023015"/>
    </source>
</evidence>
<evidence type="ECO:0000313" key="6">
    <source>
        <dbReference type="EMBL" id="PYI55671.1"/>
    </source>
</evidence>
<dbReference type="Proteomes" id="UP000247476">
    <property type="component" value="Unassembled WGS sequence"/>
</dbReference>
<keyword evidence="3" id="KW-0238">DNA-binding</keyword>
<dbReference type="InterPro" id="IPR010982">
    <property type="entry name" value="Lambda_DNA-bd_dom_sf"/>
</dbReference>
<proteinExistence type="predicted"/>
<dbReference type="PROSITE" id="PS00356">
    <property type="entry name" value="HTH_LACI_1"/>
    <property type="match status" value="1"/>
</dbReference>
<dbReference type="AlphaFoldDB" id="A0A2V5K877"/>
<evidence type="ECO:0000259" key="5">
    <source>
        <dbReference type="PROSITE" id="PS50932"/>
    </source>
</evidence>
<keyword evidence="7" id="KW-1185">Reference proteome</keyword>
<dbReference type="InterPro" id="IPR000843">
    <property type="entry name" value="HTH_LacI"/>
</dbReference>
<dbReference type="InterPro" id="IPR028082">
    <property type="entry name" value="Peripla_BP_I"/>
</dbReference>
<sequence>MTRLKDIAERVGVSISTVSRAISNDTARPVNKETKRKIREAAIALGYELDAEPERAPANRAKSIQTIGILLPQSVQENHPYFSAVLSGFRKKLQELGRAPAIVRPSEETDRPETMRAFVRETGVKGVLAIAWHDAELFALMREEGITVLGVSMHDETVSIPIVDCDRLAASRAAVRHLLARGHTRIGYIGGPGLADLESDERFLGYKFAMLEAGIAPNPEWVVNAYWRVDLSYGGMIDLLNRLPEEERPTAMFCASDMMAIPALRAAAEKKLRIPEDMAFVGMDNIEIAQYTSPPLTSVHVPKQEIGEVAAKTLIDCLEGQYPLPPKIWLPFEVVQRESSAFERSPDPSRQA</sequence>
<dbReference type="PROSITE" id="PS50932">
    <property type="entry name" value="HTH_LACI_2"/>
    <property type="match status" value="1"/>
</dbReference>
<dbReference type="EMBL" id="QJVJ01000003">
    <property type="protein sequence ID" value="PYI55671.1"/>
    <property type="molecule type" value="Genomic_DNA"/>
</dbReference>
<feature type="domain" description="HTH lacI-type" evidence="5">
    <location>
        <begin position="2"/>
        <end position="66"/>
    </location>
</feature>
<dbReference type="CDD" id="cd06267">
    <property type="entry name" value="PBP1_LacI_sugar_binding-like"/>
    <property type="match status" value="1"/>
</dbReference>
<organism evidence="6 7">
    <name type="scientific">Paenibacillus flagellatus</name>
    <dbReference type="NCBI Taxonomy" id="2211139"/>
    <lineage>
        <taxon>Bacteria</taxon>
        <taxon>Bacillati</taxon>
        <taxon>Bacillota</taxon>
        <taxon>Bacilli</taxon>
        <taxon>Bacillales</taxon>
        <taxon>Paenibacillaceae</taxon>
        <taxon>Paenibacillus</taxon>
    </lineage>
</organism>
<dbReference type="InterPro" id="IPR046335">
    <property type="entry name" value="LacI/GalR-like_sensor"/>
</dbReference>
<gene>
    <name evidence="6" type="ORF">DLM86_08045</name>
</gene>
<dbReference type="Pfam" id="PF13377">
    <property type="entry name" value="Peripla_BP_3"/>
    <property type="match status" value="1"/>
</dbReference>
<evidence type="ECO:0000313" key="7">
    <source>
        <dbReference type="Proteomes" id="UP000247476"/>
    </source>
</evidence>
<dbReference type="SMART" id="SM00354">
    <property type="entry name" value="HTH_LACI"/>
    <property type="match status" value="1"/>
</dbReference>
<dbReference type="Pfam" id="PF00356">
    <property type="entry name" value="LacI"/>
    <property type="match status" value="1"/>
</dbReference>
<dbReference type="SUPFAM" id="SSF47413">
    <property type="entry name" value="lambda repressor-like DNA-binding domains"/>
    <property type="match status" value="1"/>
</dbReference>
<dbReference type="Gene3D" id="3.40.50.2300">
    <property type="match status" value="2"/>
</dbReference>
<dbReference type="GO" id="GO:0003700">
    <property type="term" value="F:DNA-binding transcription factor activity"/>
    <property type="evidence" value="ECO:0007669"/>
    <property type="project" value="TreeGrafter"/>
</dbReference>
<protein>
    <submittedName>
        <fullName evidence="6">LacI family transcriptional regulator</fullName>
    </submittedName>
</protein>
<reference evidence="6 7" key="1">
    <citation type="submission" date="2018-05" db="EMBL/GenBank/DDBJ databases">
        <title>Paenibacillus flagellatus sp. nov., isolated from selenium mineral soil.</title>
        <authorList>
            <person name="Dai X."/>
        </authorList>
    </citation>
    <scope>NUCLEOTIDE SEQUENCE [LARGE SCALE GENOMIC DNA]</scope>
    <source>
        <strain evidence="6 7">DXL2</strain>
    </source>
</reference>
<keyword evidence="4" id="KW-0804">Transcription</keyword>
<dbReference type="PANTHER" id="PTHR30146:SF148">
    <property type="entry name" value="HTH-TYPE TRANSCRIPTIONAL REPRESSOR PURR-RELATED"/>
    <property type="match status" value="1"/>
</dbReference>
<evidence type="ECO:0000256" key="1">
    <source>
        <dbReference type="ARBA" id="ARBA00022491"/>
    </source>
</evidence>
<dbReference type="OrthoDB" id="43195at2"/>
<evidence type="ECO:0000256" key="4">
    <source>
        <dbReference type="ARBA" id="ARBA00023163"/>
    </source>
</evidence>
<dbReference type="SUPFAM" id="SSF53822">
    <property type="entry name" value="Periplasmic binding protein-like I"/>
    <property type="match status" value="1"/>
</dbReference>
<dbReference type="CDD" id="cd01392">
    <property type="entry name" value="HTH_LacI"/>
    <property type="match status" value="1"/>
</dbReference>
<dbReference type="GO" id="GO:0000976">
    <property type="term" value="F:transcription cis-regulatory region binding"/>
    <property type="evidence" value="ECO:0007669"/>
    <property type="project" value="TreeGrafter"/>
</dbReference>
<evidence type="ECO:0000256" key="3">
    <source>
        <dbReference type="ARBA" id="ARBA00023125"/>
    </source>
</evidence>
<keyword evidence="2" id="KW-0805">Transcription regulation</keyword>
<comment type="caution">
    <text evidence="6">The sequence shown here is derived from an EMBL/GenBank/DDBJ whole genome shotgun (WGS) entry which is preliminary data.</text>
</comment>
<name>A0A2V5K877_9BACL</name>